<evidence type="ECO:0000313" key="4">
    <source>
        <dbReference type="EMBL" id="KAK1381531.1"/>
    </source>
</evidence>
<evidence type="ECO:0000259" key="3">
    <source>
        <dbReference type="Pfam" id="PF23086"/>
    </source>
</evidence>
<proteinExistence type="predicted"/>
<feature type="domain" description="Coilin tudor" evidence="3">
    <location>
        <begin position="417"/>
        <end position="519"/>
    </location>
</feature>
<dbReference type="EMBL" id="JAUIZM010000006">
    <property type="protein sequence ID" value="KAK1381531.1"/>
    <property type="molecule type" value="Genomic_DNA"/>
</dbReference>
<feature type="compositionally biased region" description="Basic and acidic residues" evidence="1">
    <location>
        <begin position="184"/>
        <end position="199"/>
    </location>
</feature>
<feature type="compositionally biased region" description="Basic residues" evidence="1">
    <location>
        <begin position="264"/>
        <end position="278"/>
    </location>
</feature>
<feature type="compositionally biased region" description="Basic and acidic residues" evidence="1">
    <location>
        <begin position="286"/>
        <end position="300"/>
    </location>
</feature>
<dbReference type="PANTHER" id="PTHR15197">
    <property type="entry name" value="COILIN P80"/>
    <property type="match status" value="1"/>
</dbReference>
<dbReference type="InterPro" id="IPR056398">
    <property type="entry name" value="Tudor_Coilin"/>
</dbReference>
<organism evidence="4 5">
    <name type="scientific">Heracleum sosnowskyi</name>
    <dbReference type="NCBI Taxonomy" id="360622"/>
    <lineage>
        <taxon>Eukaryota</taxon>
        <taxon>Viridiplantae</taxon>
        <taxon>Streptophyta</taxon>
        <taxon>Embryophyta</taxon>
        <taxon>Tracheophyta</taxon>
        <taxon>Spermatophyta</taxon>
        <taxon>Magnoliopsida</taxon>
        <taxon>eudicotyledons</taxon>
        <taxon>Gunneridae</taxon>
        <taxon>Pentapetalae</taxon>
        <taxon>asterids</taxon>
        <taxon>campanulids</taxon>
        <taxon>Apiales</taxon>
        <taxon>Apiaceae</taxon>
        <taxon>Apioideae</taxon>
        <taxon>apioid superclade</taxon>
        <taxon>Tordylieae</taxon>
        <taxon>Tordyliinae</taxon>
        <taxon>Heracleum</taxon>
    </lineage>
</organism>
<feature type="compositionally biased region" description="Basic residues" evidence="1">
    <location>
        <begin position="159"/>
        <end position="178"/>
    </location>
</feature>
<feature type="compositionally biased region" description="Acidic residues" evidence="1">
    <location>
        <begin position="135"/>
        <end position="149"/>
    </location>
</feature>
<dbReference type="Pfam" id="PF15862">
    <property type="entry name" value="Coilin_N"/>
    <property type="match status" value="1"/>
</dbReference>
<dbReference type="GO" id="GO:0030619">
    <property type="term" value="F:U1 snRNA binding"/>
    <property type="evidence" value="ECO:0007669"/>
    <property type="project" value="TreeGrafter"/>
</dbReference>
<dbReference type="GO" id="GO:0030620">
    <property type="term" value="F:U2 snRNA binding"/>
    <property type="evidence" value="ECO:0007669"/>
    <property type="project" value="TreeGrafter"/>
</dbReference>
<sequence length="622" mass="70013">MDSNLRVRLIFEDEHILSKSQRSQGLQQSWFLLKPNHHPDFSQLSDHLLHLFGLNQSCPNGLVLSMDGFVLPPFESTCFLKDKEIISVKKKGSKSSKVVKVTDKNGSAEEQGTVKGVQLLANEEFNKESGGYQSEYEEEEEEEEEEEAIENTSGGNALSKKRKASERLVGSKKKKHKSAVSVGAKKDDRTNKSKGRHGDGVLVGKSHQRKESSSNAKTKPDTENVSESTESSSSDESSKSVQSDQRKENDKENEETSNSPTKKLPSRSARRKKAKRQWLRAMAKIGKKEEVCDTKRPLKQKERRPRAEKKEVICQSKGLLHWKQSHEGYHKYKKEDSAPALTRPGHIRFEPLDEDEAVRESQVSVETIEWNGITSKKQGQKWGTEKISSNQRNDYVNINENHSETHNIGKDIATSSPVEFNELPPLPGNMPKEGYVIAYRLLELSASWTPEPSEFRVGRVLWYKPESRTIMLVPVPEYPVVLEKLDGEESAPQQDISLYKEDGSLEIDFRSLIDVRLVKLNDTNSGKDATVKVGEGPVGNENATSILSDDKQKQTPDKGNGEVNLWDHFTKDLNTKQVELSEDNSWSTWKEGASKKSAPSYRAWRGSALGPTMARLRSKQGK</sequence>
<accession>A0AAD8I9L4</accession>
<dbReference type="Proteomes" id="UP001237642">
    <property type="component" value="Unassembled WGS sequence"/>
</dbReference>
<dbReference type="InterPro" id="IPR024822">
    <property type="entry name" value="Coilin"/>
</dbReference>
<dbReference type="Pfam" id="PF23086">
    <property type="entry name" value="Tudor_Coilin"/>
    <property type="match status" value="1"/>
</dbReference>
<dbReference type="GO" id="GO:0000387">
    <property type="term" value="P:spliceosomal snRNP assembly"/>
    <property type="evidence" value="ECO:0007669"/>
    <property type="project" value="TreeGrafter"/>
</dbReference>
<feature type="compositionally biased region" description="Basic and acidic residues" evidence="1">
    <location>
        <begin position="548"/>
        <end position="559"/>
    </location>
</feature>
<reference evidence="4" key="1">
    <citation type="submission" date="2023-02" db="EMBL/GenBank/DDBJ databases">
        <title>Genome of toxic invasive species Heracleum sosnowskyi carries increased number of genes despite the absence of recent whole-genome duplications.</title>
        <authorList>
            <person name="Schelkunov M."/>
            <person name="Shtratnikova V."/>
            <person name="Makarenko M."/>
            <person name="Klepikova A."/>
            <person name="Omelchenko D."/>
            <person name="Novikova G."/>
            <person name="Obukhova E."/>
            <person name="Bogdanov V."/>
            <person name="Penin A."/>
            <person name="Logacheva M."/>
        </authorList>
    </citation>
    <scope>NUCLEOTIDE SEQUENCE</scope>
    <source>
        <strain evidence="4">Hsosn_3</strain>
        <tissue evidence="4">Leaf</tissue>
    </source>
</reference>
<protein>
    <submittedName>
        <fullName evidence="4">Coilin</fullName>
    </submittedName>
</protein>
<comment type="caution">
    <text evidence="4">The sequence shown here is derived from an EMBL/GenBank/DDBJ whole genome shotgun (WGS) entry which is preliminary data.</text>
</comment>
<evidence type="ECO:0000313" key="5">
    <source>
        <dbReference type="Proteomes" id="UP001237642"/>
    </source>
</evidence>
<name>A0AAD8I9L4_9APIA</name>
<keyword evidence="5" id="KW-1185">Reference proteome</keyword>
<dbReference type="AlphaFoldDB" id="A0AAD8I9L4"/>
<feature type="domain" description="Coilin N-terminal" evidence="2">
    <location>
        <begin position="5"/>
        <end position="191"/>
    </location>
</feature>
<reference evidence="4" key="2">
    <citation type="submission" date="2023-05" db="EMBL/GenBank/DDBJ databases">
        <authorList>
            <person name="Schelkunov M.I."/>
        </authorList>
    </citation>
    <scope>NUCLEOTIDE SEQUENCE</scope>
    <source>
        <strain evidence="4">Hsosn_3</strain>
        <tissue evidence="4">Leaf</tissue>
    </source>
</reference>
<evidence type="ECO:0000259" key="2">
    <source>
        <dbReference type="Pfam" id="PF15862"/>
    </source>
</evidence>
<gene>
    <name evidence="4" type="ORF">POM88_028275</name>
</gene>
<feature type="region of interest" description="Disordered" evidence="1">
    <location>
        <begin position="119"/>
        <end position="312"/>
    </location>
</feature>
<feature type="region of interest" description="Disordered" evidence="1">
    <location>
        <begin position="526"/>
        <end position="559"/>
    </location>
</feature>
<evidence type="ECO:0000256" key="1">
    <source>
        <dbReference type="SAM" id="MobiDB-lite"/>
    </source>
</evidence>
<dbReference type="PANTHER" id="PTHR15197:SF0">
    <property type="entry name" value="COILIN"/>
    <property type="match status" value="1"/>
</dbReference>
<dbReference type="InterPro" id="IPR031722">
    <property type="entry name" value="Coilin_N"/>
</dbReference>
<feature type="compositionally biased region" description="Low complexity" evidence="1">
    <location>
        <begin position="223"/>
        <end position="243"/>
    </location>
</feature>
<dbReference type="GO" id="GO:0015030">
    <property type="term" value="C:Cajal body"/>
    <property type="evidence" value="ECO:0007669"/>
    <property type="project" value="TreeGrafter"/>
</dbReference>